<keyword evidence="6" id="KW-1185">Reference proteome</keyword>
<dbReference type="GO" id="GO:0005634">
    <property type="term" value="C:nucleus"/>
    <property type="evidence" value="ECO:0007669"/>
    <property type="project" value="UniProtKB-SubCell"/>
</dbReference>
<dbReference type="Gene3D" id="2.40.50.40">
    <property type="match status" value="1"/>
</dbReference>
<feature type="domain" description="Chromo" evidence="4">
    <location>
        <begin position="39"/>
        <end position="88"/>
    </location>
</feature>
<dbReference type="InterPro" id="IPR051219">
    <property type="entry name" value="Heterochromatin_chromo-domain"/>
</dbReference>
<evidence type="ECO:0000256" key="1">
    <source>
        <dbReference type="ARBA" id="ARBA00004123"/>
    </source>
</evidence>
<dbReference type="SUPFAM" id="SSF54160">
    <property type="entry name" value="Chromo domain-like"/>
    <property type="match status" value="1"/>
</dbReference>
<comment type="caution">
    <text evidence="5">The sequence shown here is derived from an EMBL/GenBank/DDBJ whole genome shotgun (WGS) entry which is preliminary data.</text>
</comment>
<feature type="region of interest" description="Disordered" evidence="3">
    <location>
        <begin position="149"/>
        <end position="172"/>
    </location>
</feature>
<protein>
    <recommendedName>
        <fullName evidence="4">Chromo domain-containing protein</fullName>
    </recommendedName>
</protein>
<proteinExistence type="predicted"/>
<feature type="region of interest" description="Disordered" evidence="3">
    <location>
        <begin position="1"/>
        <end position="35"/>
    </location>
</feature>
<feature type="compositionally biased region" description="Basic residues" evidence="3">
    <location>
        <begin position="160"/>
        <end position="169"/>
    </location>
</feature>
<dbReference type="InterPro" id="IPR016197">
    <property type="entry name" value="Chromo-like_dom_sf"/>
</dbReference>
<reference evidence="5" key="1">
    <citation type="submission" date="2023-07" db="EMBL/GenBank/DDBJ databases">
        <authorList>
            <consortium name="CYATHOMIX"/>
        </authorList>
    </citation>
    <scope>NUCLEOTIDE SEQUENCE</scope>
    <source>
        <strain evidence="5">N/A</strain>
    </source>
</reference>
<dbReference type="PROSITE" id="PS50013">
    <property type="entry name" value="CHROMO_2"/>
    <property type="match status" value="1"/>
</dbReference>
<dbReference type="EMBL" id="CATQJL010000305">
    <property type="protein sequence ID" value="CAJ0604286.1"/>
    <property type="molecule type" value="Genomic_DNA"/>
</dbReference>
<accession>A0AA36H5S9</accession>
<evidence type="ECO:0000256" key="3">
    <source>
        <dbReference type="SAM" id="MobiDB-lite"/>
    </source>
</evidence>
<dbReference type="Pfam" id="PF00385">
    <property type="entry name" value="Chromo"/>
    <property type="match status" value="1"/>
</dbReference>
<organism evidence="5 6">
    <name type="scientific">Cylicocyclus nassatus</name>
    <name type="common">Nematode worm</name>
    <dbReference type="NCBI Taxonomy" id="53992"/>
    <lineage>
        <taxon>Eukaryota</taxon>
        <taxon>Metazoa</taxon>
        <taxon>Ecdysozoa</taxon>
        <taxon>Nematoda</taxon>
        <taxon>Chromadorea</taxon>
        <taxon>Rhabditida</taxon>
        <taxon>Rhabditina</taxon>
        <taxon>Rhabditomorpha</taxon>
        <taxon>Strongyloidea</taxon>
        <taxon>Strongylidae</taxon>
        <taxon>Cylicocyclus</taxon>
    </lineage>
</organism>
<evidence type="ECO:0000313" key="6">
    <source>
        <dbReference type="Proteomes" id="UP001176961"/>
    </source>
</evidence>
<sequence length="251" mass="27838">MTAEQSTAASTTTPTTKRKSKRSSIFITSRKKKRREKEYEVESIVSHTVVDGVVVYNVSWVGYPGEITELLEEDLENCGELLQAYKDKVGPCPEFEQKPVTSNGADENTDNNIRSELDDIIDGVASNSLPKAKRKNEGVETTGFAVTSNEKKVNGDGGHPPKRNRKAKQRQIAPDADLGYNNGCIVEEYKGFSTKYTEPVVLVTYKKPLPSGFENRQDEIVPIRVIAEKDPQRLISHLVELLSSGRTNAAH</sequence>
<evidence type="ECO:0000256" key="2">
    <source>
        <dbReference type="ARBA" id="ARBA00023242"/>
    </source>
</evidence>
<comment type="subcellular location">
    <subcellularLocation>
        <location evidence="1">Nucleus</location>
    </subcellularLocation>
</comment>
<dbReference type="InterPro" id="IPR000953">
    <property type="entry name" value="Chromo/chromo_shadow_dom"/>
</dbReference>
<dbReference type="AlphaFoldDB" id="A0AA36H5S9"/>
<dbReference type="PANTHER" id="PTHR22812">
    <property type="entry name" value="CHROMOBOX PROTEIN"/>
    <property type="match status" value="1"/>
</dbReference>
<evidence type="ECO:0000313" key="5">
    <source>
        <dbReference type="EMBL" id="CAJ0604286.1"/>
    </source>
</evidence>
<name>A0AA36H5S9_CYLNA</name>
<dbReference type="Proteomes" id="UP001176961">
    <property type="component" value="Unassembled WGS sequence"/>
</dbReference>
<evidence type="ECO:0000259" key="4">
    <source>
        <dbReference type="PROSITE" id="PS50013"/>
    </source>
</evidence>
<gene>
    <name evidence="5" type="ORF">CYNAS_LOCUS16269</name>
</gene>
<dbReference type="InterPro" id="IPR023780">
    <property type="entry name" value="Chromo_domain"/>
</dbReference>
<keyword evidence="2" id="KW-0539">Nucleus</keyword>
<feature type="compositionally biased region" description="Low complexity" evidence="3">
    <location>
        <begin position="1"/>
        <end position="15"/>
    </location>
</feature>